<dbReference type="Proteomes" id="UP000625527">
    <property type="component" value="Unassembled WGS sequence"/>
</dbReference>
<keyword evidence="2" id="KW-0238">DNA-binding</keyword>
<dbReference type="EMBL" id="JADAQT010000111">
    <property type="protein sequence ID" value="MBE1878811.1"/>
    <property type="molecule type" value="Genomic_DNA"/>
</dbReference>
<dbReference type="InterPro" id="IPR050204">
    <property type="entry name" value="AraC_XylS_family_regulators"/>
</dbReference>
<protein>
    <submittedName>
        <fullName evidence="5">AraC family transcriptional regulator</fullName>
    </submittedName>
</protein>
<proteinExistence type="predicted"/>
<dbReference type="PROSITE" id="PS01124">
    <property type="entry name" value="HTH_ARAC_FAMILY_2"/>
    <property type="match status" value="1"/>
</dbReference>
<name>A0ABR9N6I8_9MICO</name>
<evidence type="ECO:0000256" key="2">
    <source>
        <dbReference type="ARBA" id="ARBA00023125"/>
    </source>
</evidence>
<dbReference type="InterPro" id="IPR009057">
    <property type="entry name" value="Homeodomain-like_sf"/>
</dbReference>
<reference evidence="5 6" key="1">
    <citation type="submission" date="2020-10" db="EMBL/GenBank/DDBJ databases">
        <title>Myceligenerans pegani sp. nov., an endophytic actinomycete isolated from Peganum harmala L. in Xinjiang, China.</title>
        <authorList>
            <person name="Xin L."/>
        </authorList>
    </citation>
    <scope>NUCLEOTIDE SEQUENCE [LARGE SCALE GENOMIC DNA]</scope>
    <source>
        <strain evidence="5 6">TRM65318</strain>
    </source>
</reference>
<dbReference type="PROSITE" id="PS00041">
    <property type="entry name" value="HTH_ARAC_FAMILY_1"/>
    <property type="match status" value="1"/>
</dbReference>
<accession>A0ABR9N6I8</accession>
<comment type="caution">
    <text evidence="5">The sequence shown here is derived from an EMBL/GenBank/DDBJ whole genome shotgun (WGS) entry which is preliminary data.</text>
</comment>
<dbReference type="PANTHER" id="PTHR46796">
    <property type="entry name" value="HTH-TYPE TRANSCRIPTIONAL ACTIVATOR RHAS-RELATED"/>
    <property type="match status" value="1"/>
</dbReference>
<feature type="domain" description="HTH araC/xylS-type" evidence="4">
    <location>
        <begin position="201"/>
        <end position="299"/>
    </location>
</feature>
<dbReference type="SMART" id="SM00342">
    <property type="entry name" value="HTH_ARAC"/>
    <property type="match status" value="1"/>
</dbReference>
<keyword evidence="3" id="KW-0804">Transcription</keyword>
<sequence length="313" mass="33900">MMGDQLSEVLDLVEIRGAVYGGFAAGGSWAGRAPCHDAMKLIAMVSGRCRLLTDGLDEPIELAPGDVAILSNRTWLEAEGGPPGPGPRRRIAPEESFTGLADADRATDDVVLGTAVDFNPAGRELLLRALPPVGVVRASSATPLRALLDQVFDEVAGRRTGSDFAVRQYGQLLFLAVLRAYLDQTEAPPGWLRVLTDERLRPALAAMHADPAAPWGLEQLARTAAMSRSAFARHFRAAAGMPPVAYLSRYRMLLAQRALRHDDVRVGALAADLGYASEAAFSNAFKREIGESPLHYRRRVRGERSERRRPAPA</sequence>
<dbReference type="InterPro" id="IPR018060">
    <property type="entry name" value="HTH_AraC"/>
</dbReference>
<evidence type="ECO:0000313" key="5">
    <source>
        <dbReference type="EMBL" id="MBE1878811.1"/>
    </source>
</evidence>
<evidence type="ECO:0000256" key="1">
    <source>
        <dbReference type="ARBA" id="ARBA00023015"/>
    </source>
</evidence>
<gene>
    <name evidence="5" type="ORF">IHE71_24245</name>
</gene>
<evidence type="ECO:0000259" key="4">
    <source>
        <dbReference type="PROSITE" id="PS01124"/>
    </source>
</evidence>
<keyword evidence="6" id="KW-1185">Reference proteome</keyword>
<dbReference type="Gene3D" id="1.10.10.60">
    <property type="entry name" value="Homeodomain-like"/>
    <property type="match status" value="2"/>
</dbReference>
<evidence type="ECO:0000313" key="6">
    <source>
        <dbReference type="Proteomes" id="UP000625527"/>
    </source>
</evidence>
<dbReference type="SUPFAM" id="SSF46689">
    <property type="entry name" value="Homeodomain-like"/>
    <property type="match status" value="2"/>
</dbReference>
<dbReference type="Pfam" id="PF12852">
    <property type="entry name" value="Cupin_6"/>
    <property type="match status" value="1"/>
</dbReference>
<organism evidence="5 6">
    <name type="scientific">Myceligenerans pegani</name>
    <dbReference type="NCBI Taxonomy" id="2776917"/>
    <lineage>
        <taxon>Bacteria</taxon>
        <taxon>Bacillati</taxon>
        <taxon>Actinomycetota</taxon>
        <taxon>Actinomycetes</taxon>
        <taxon>Micrococcales</taxon>
        <taxon>Promicromonosporaceae</taxon>
        <taxon>Myceligenerans</taxon>
    </lineage>
</organism>
<dbReference type="InterPro" id="IPR018062">
    <property type="entry name" value="HTH_AraC-typ_CS"/>
</dbReference>
<evidence type="ECO:0000256" key="3">
    <source>
        <dbReference type="ARBA" id="ARBA00023163"/>
    </source>
</evidence>
<keyword evidence="1" id="KW-0805">Transcription regulation</keyword>
<dbReference type="PANTHER" id="PTHR46796:SF7">
    <property type="entry name" value="ARAC FAMILY TRANSCRIPTIONAL REGULATOR"/>
    <property type="match status" value="1"/>
</dbReference>
<dbReference type="InterPro" id="IPR032783">
    <property type="entry name" value="AraC_lig"/>
</dbReference>
<dbReference type="Pfam" id="PF12833">
    <property type="entry name" value="HTH_18"/>
    <property type="match status" value="1"/>
</dbReference>